<dbReference type="AlphaFoldDB" id="A0A099I3T6"/>
<name>A0A099I3T6_CLOIN</name>
<feature type="domain" description="HTH cro/C1-type" evidence="2">
    <location>
        <begin position="10"/>
        <end position="64"/>
    </location>
</feature>
<dbReference type="GO" id="GO:0003677">
    <property type="term" value="F:DNA binding"/>
    <property type="evidence" value="ECO:0007669"/>
    <property type="project" value="UniProtKB-KW"/>
</dbReference>
<comment type="caution">
    <text evidence="3">The sequence shown here is derived from an EMBL/GenBank/DDBJ whole genome shotgun (WGS) entry which is preliminary data.</text>
</comment>
<dbReference type="InterPro" id="IPR001387">
    <property type="entry name" value="Cro/C1-type_HTH"/>
</dbReference>
<dbReference type="SMART" id="SM00530">
    <property type="entry name" value="HTH_XRE"/>
    <property type="match status" value="1"/>
</dbReference>
<evidence type="ECO:0000313" key="4">
    <source>
        <dbReference type="Proteomes" id="UP000030008"/>
    </source>
</evidence>
<dbReference type="CDD" id="cd00093">
    <property type="entry name" value="HTH_XRE"/>
    <property type="match status" value="1"/>
</dbReference>
<dbReference type="PROSITE" id="PS50943">
    <property type="entry name" value="HTH_CROC1"/>
    <property type="match status" value="1"/>
</dbReference>
<dbReference type="RefSeq" id="WP_044907167.1">
    <property type="nucleotide sequence ID" value="NZ_JQIF01000093.1"/>
</dbReference>
<evidence type="ECO:0000259" key="2">
    <source>
        <dbReference type="PROSITE" id="PS50943"/>
    </source>
</evidence>
<dbReference type="PANTHER" id="PTHR46558:SF11">
    <property type="entry name" value="HTH-TYPE TRANSCRIPTIONAL REGULATOR XRE"/>
    <property type="match status" value="1"/>
</dbReference>
<evidence type="ECO:0000256" key="1">
    <source>
        <dbReference type="ARBA" id="ARBA00023125"/>
    </source>
</evidence>
<dbReference type="SUPFAM" id="SSF47413">
    <property type="entry name" value="lambda repressor-like DNA-binding domains"/>
    <property type="match status" value="1"/>
</dbReference>
<proteinExistence type="predicted"/>
<gene>
    <name evidence="3" type="ORF">CIAN88_17910</name>
</gene>
<organism evidence="3 4">
    <name type="scientific">Clostridium innocuum</name>
    <dbReference type="NCBI Taxonomy" id="1522"/>
    <lineage>
        <taxon>Bacteria</taxon>
        <taxon>Bacillati</taxon>
        <taxon>Bacillota</taxon>
        <taxon>Clostridia</taxon>
        <taxon>Eubacteriales</taxon>
        <taxon>Clostridiaceae</taxon>
        <taxon>Clostridium</taxon>
    </lineage>
</organism>
<dbReference type="InterPro" id="IPR010982">
    <property type="entry name" value="Lambda_DNA-bd_dom_sf"/>
</dbReference>
<keyword evidence="1 3" id="KW-0238">DNA-binding</keyword>
<dbReference type="Gene3D" id="1.10.260.40">
    <property type="entry name" value="lambda repressor-like DNA-binding domains"/>
    <property type="match status" value="1"/>
</dbReference>
<dbReference type="Pfam" id="PF01381">
    <property type="entry name" value="HTH_3"/>
    <property type="match status" value="1"/>
</dbReference>
<dbReference type="EMBL" id="JQIF01000093">
    <property type="protein sequence ID" value="KGJ51872.1"/>
    <property type="molecule type" value="Genomic_DNA"/>
</dbReference>
<reference evidence="3 4" key="1">
    <citation type="submission" date="2014-08" db="EMBL/GenBank/DDBJ databases">
        <title>Clostridium innocuum, an unnegligible vancomycin-resistant pathogen causing extra-intestinal infections.</title>
        <authorList>
            <person name="Feng Y."/>
            <person name="Chiu C.-H."/>
        </authorList>
    </citation>
    <scope>NUCLEOTIDE SEQUENCE [LARGE SCALE GENOMIC DNA]</scope>
    <source>
        <strain evidence="3 4">AN88</strain>
    </source>
</reference>
<dbReference type="PANTHER" id="PTHR46558">
    <property type="entry name" value="TRACRIPTIONAL REGULATORY PROTEIN-RELATED-RELATED"/>
    <property type="match status" value="1"/>
</dbReference>
<evidence type="ECO:0000313" key="3">
    <source>
        <dbReference type="EMBL" id="KGJ51872.1"/>
    </source>
</evidence>
<sequence length="367" mass="42555">MTTIRLGKKLIALRRDANMTQEELAAYMGVSKSSVSKWETETTLPDILLLPQLATLFNVSVDELIGYEPQLSMEAVNKLYLQLSAEWSRDSANAYAHSEELIRKYYSCFPFLLQMAGLYLNHYMLHEKPELVMKRSEELCDRVIAESEENSLVKDAISLKITYLITSHQPQKALQLLGEEAKPIAQDSEMIAACYQMLGKPKQSSRIFQICIYQHLLFVIQDMANYMLMNMEDEQLCDETMHRMLELLKLFHIDALHTITSTMVYMSCAMVYAQRRDKESALRMLERLIDVIIRYDLAHMKIHRDTYFTEVEAWMESLQLRTQAPRDGGVILDSLIQELQPPVFDFLKGEPRYQACLQKLKAEKERA</sequence>
<protein>
    <submittedName>
        <fullName evidence="3">DNA-binding protein</fullName>
    </submittedName>
</protein>
<accession>A0A099I3T6</accession>
<dbReference type="Proteomes" id="UP000030008">
    <property type="component" value="Unassembled WGS sequence"/>
</dbReference>